<name>A0A3E0H6Y9_9GAMM</name>
<dbReference type="Pfam" id="PF04964">
    <property type="entry name" value="Flp_Fap"/>
    <property type="match status" value="1"/>
</dbReference>
<feature type="transmembrane region" description="Helical" evidence="1">
    <location>
        <begin position="20"/>
        <end position="41"/>
    </location>
</feature>
<organism evidence="2 3">
    <name type="scientific">Paraperlucidibaca baekdonensis</name>
    <dbReference type="NCBI Taxonomy" id="748120"/>
    <lineage>
        <taxon>Bacteria</taxon>
        <taxon>Pseudomonadati</taxon>
        <taxon>Pseudomonadota</taxon>
        <taxon>Gammaproteobacteria</taxon>
        <taxon>Moraxellales</taxon>
        <taxon>Moraxellaceae</taxon>
        <taxon>Paraperlucidibaca</taxon>
    </lineage>
</organism>
<dbReference type="EMBL" id="QUNR01000002">
    <property type="protein sequence ID" value="REH39027.1"/>
    <property type="molecule type" value="Genomic_DNA"/>
</dbReference>
<evidence type="ECO:0000256" key="1">
    <source>
        <dbReference type="SAM" id="Phobius"/>
    </source>
</evidence>
<dbReference type="InterPro" id="IPR007047">
    <property type="entry name" value="Flp_Fap"/>
</dbReference>
<dbReference type="RefSeq" id="WP_116208037.1">
    <property type="nucleotide sequence ID" value="NZ_QUNR01000002.1"/>
</dbReference>
<sequence length="62" mass="6465">MKKLQELLTKLRRDEKGATVIEYALIAALISVAAIAAFSFVGGSVKNTMNGIGGAMENASPP</sequence>
<evidence type="ECO:0000313" key="3">
    <source>
        <dbReference type="Proteomes" id="UP000256774"/>
    </source>
</evidence>
<keyword evidence="3" id="KW-1185">Reference proteome</keyword>
<evidence type="ECO:0000313" key="2">
    <source>
        <dbReference type="EMBL" id="REH39027.1"/>
    </source>
</evidence>
<keyword evidence="1" id="KW-0472">Membrane</keyword>
<dbReference type="AlphaFoldDB" id="A0A3E0H6Y9"/>
<proteinExistence type="predicted"/>
<comment type="caution">
    <text evidence="2">The sequence shown here is derived from an EMBL/GenBank/DDBJ whole genome shotgun (WGS) entry which is preliminary data.</text>
</comment>
<protein>
    <submittedName>
        <fullName evidence="2">Pilus assembly protein Flp/PilA</fullName>
    </submittedName>
</protein>
<dbReference type="Proteomes" id="UP000256774">
    <property type="component" value="Unassembled WGS sequence"/>
</dbReference>
<keyword evidence="1" id="KW-1133">Transmembrane helix</keyword>
<gene>
    <name evidence="2" type="ORF">DFR26_1200</name>
</gene>
<reference evidence="2 3" key="1">
    <citation type="submission" date="2018-08" db="EMBL/GenBank/DDBJ databases">
        <title>Genomic Encyclopedia of Type Strains, Phase IV (KMG-IV): sequencing the most valuable type-strain genomes for metagenomic binning, comparative biology and taxonomic classification.</title>
        <authorList>
            <person name="Goeker M."/>
        </authorList>
    </citation>
    <scope>NUCLEOTIDE SEQUENCE [LARGE SCALE GENOMIC DNA]</scope>
    <source>
        <strain evidence="2 3">DSM 26022</strain>
    </source>
</reference>
<accession>A0A3E0H6Y9</accession>
<keyword evidence="1" id="KW-0812">Transmembrane</keyword>